<dbReference type="EMBL" id="CAFAAD010000073">
    <property type="protein sequence ID" value="CAB4794121.1"/>
    <property type="molecule type" value="Genomic_DNA"/>
</dbReference>
<name>A0A6J6XAG7_9ZZZZ</name>
<accession>A0A6J6XAG7</accession>
<proteinExistence type="predicted"/>
<gene>
    <name evidence="1" type="ORF">UFOPK2969_01054</name>
</gene>
<evidence type="ECO:0000313" key="1">
    <source>
        <dbReference type="EMBL" id="CAB4794121.1"/>
    </source>
</evidence>
<protein>
    <submittedName>
        <fullName evidence="1">Unannotated protein</fullName>
    </submittedName>
</protein>
<organism evidence="1">
    <name type="scientific">freshwater metagenome</name>
    <dbReference type="NCBI Taxonomy" id="449393"/>
    <lineage>
        <taxon>unclassified sequences</taxon>
        <taxon>metagenomes</taxon>
        <taxon>ecological metagenomes</taxon>
    </lineage>
</organism>
<sequence>MFFGNFPGAVVTGNASIGDNDIEATEAVDTFGHGRIKSGLIANIGHMGDDPAAFLLDHSGGLVQVFLGCGFVGHVGKDRCAGIDGDDVGALGGEPAGMGPTLPTSRSGNQYDLALKAAFIPAHVSPSVNVFLFPTT</sequence>
<dbReference type="AlphaFoldDB" id="A0A6J6XAG7"/>
<reference evidence="1" key="1">
    <citation type="submission" date="2020-05" db="EMBL/GenBank/DDBJ databases">
        <authorList>
            <person name="Chiriac C."/>
            <person name="Salcher M."/>
            <person name="Ghai R."/>
            <person name="Kavagutti S V."/>
        </authorList>
    </citation>
    <scope>NUCLEOTIDE SEQUENCE</scope>
</reference>